<dbReference type="CDD" id="cd01641">
    <property type="entry name" value="Bacterial_IMPase_like_1"/>
    <property type="match status" value="1"/>
</dbReference>
<dbReference type="Proteomes" id="UP000603352">
    <property type="component" value="Unassembled WGS sequence"/>
</dbReference>
<dbReference type="RefSeq" id="WP_188576412.1">
    <property type="nucleotide sequence ID" value="NZ_BMDZ01000012.1"/>
</dbReference>
<name>A0ABQ1ICK5_9PROT</name>
<keyword evidence="7" id="KW-1185">Reference proteome</keyword>
<evidence type="ECO:0000313" key="7">
    <source>
        <dbReference type="Proteomes" id="UP000603352"/>
    </source>
</evidence>
<dbReference type="Gene3D" id="3.30.540.10">
    <property type="entry name" value="Fructose-1,6-Bisphosphatase, subunit A, domain 1"/>
    <property type="match status" value="1"/>
</dbReference>
<dbReference type="Pfam" id="PF00459">
    <property type="entry name" value="Inositol_P"/>
    <property type="match status" value="1"/>
</dbReference>
<dbReference type="PROSITE" id="PS00629">
    <property type="entry name" value="IMP_1"/>
    <property type="match status" value="1"/>
</dbReference>
<comment type="cofactor">
    <cofactor evidence="1">
        <name>Mg(2+)</name>
        <dbReference type="ChEBI" id="CHEBI:18420"/>
    </cofactor>
</comment>
<reference evidence="7" key="1">
    <citation type="journal article" date="2019" name="Int. J. Syst. Evol. Microbiol.">
        <title>The Global Catalogue of Microorganisms (GCM) 10K type strain sequencing project: providing services to taxonomists for standard genome sequencing and annotation.</title>
        <authorList>
            <consortium name="The Broad Institute Genomics Platform"/>
            <consortium name="The Broad Institute Genome Sequencing Center for Infectious Disease"/>
            <person name="Wu L."/>
            <person name="Ma J."/>
        </authorList>
    </citation>
    <scope>NUCLEOTIDE SEQUENCE [LARGE SCALE GENOMIC DNA]</scope>
    <source>
        <strain evidence="7">CGMCC 1.10188</strain>
    </source>
</reference>
<keyword evidence="5" id="KW-0460">Magnesium</keyword>
<dbReference type="PRINTS" id="PR00377">
    <property type="entry name" value="IMPHPHTASES"/>
</dbReference>
<evidence type="ECO:0000313" key="6">
    <source>
        <dbReference type="EMBL" id="GGB34910.1"/>
    </source>
</evidence>
<dbReference type="PANTHER" id="PTHR43200">
    <property type="entry name" value="PHOSPHATASE"/>
    <property type="match status" value="1"/>
</dbReference>
<accession>A0ABQ1ICK5</accession>
<evidence type="ECO:0000256" key="3">
    <source>
        <dbReference type="ARBA" id="ARBA00022723"/>
    </source>
</evidence>
<comment type="caution">
    <text evidence="6">The sequence shown here is derived from an EMBL/GenBank/DDBJ whole genome shotgun (WGS) entry which is preliminary data.</text>
</comment>
<evidence type="ECO:0000256" key="4">
    <source>
        <dbReference type="ARBA" id="ARBA00022801"/>
    </source>
</evidence>
<keyword evidence="4" id="KW-0378">Hydrolase</keyword>
<sequence length="275" mass="29032">MPINPSTADLAPVAASVAAEAAACLPLAFRLADAARVEARRYFRTAVPVDVKPDHSPVTLADREAEAAMRRILEAEAPDHGIFGEEHGRVRQGADWQWILDPIDGTRAFITGKPTFGTLIGLCFRGRPVLGVIDAGGTGERWWGVAGSDSCHDGLVIRSRDCADLAPARMAATSPAMFGPADRPGFDRLAASVADVVWGGDCYNYGLLAMGLLDLVAEVDMKPYDWCALVPVIEGAGGIVSDWHGRPLSLDGDGRILAAGDRRAHAAALQILAAA</sequence>
<dbReference type="PANTHER" id="PTHR43200:SF6">
    <property type="entry name" value="3'(2'),5'-BISPHOSPHATE NUCLEOTIDASE"/>
    <property type="match status" value="1"/>
</dbReference>
<evidence type="ECO:0000256" key="2">
    <source>
        <dbReference type="ARBA" id="ARBA00009759"/>
    </source>
</evidence>
<organism evidence="6 7">
    <name type="scientific">Tistrella bauzanensis</name>
    <dbReference type="NCBI Taxonomy" id="657419"/>
    <lineage>
        <taxon>Bacteria</taxon>
        <taxon>Pseudomonadati</taxon>
        <taxon>Pseudomonadota</taxon>
        <taxon>Alphaproteobacteria</taxon>
        <taxon>Geminicoccales</taxon>
        <taxon>Geminicoccaceae</taxon>
        <taxon>Tistrella</taxon>
    </lineage>
</organism>
<dbReference type="InterPro" id="IPR000760">
    <property type="entry name" value="Inositol_monophosphatase-like"/>
</dbReference>
<proteinExistence type="inferred from homology"/>
<evidence type="ECO:0000256" key="1">
    <source>
        <dbReference type="ARBA" id="ARBA00001946"/>
    </source>
</evidence>
<comment type="similarity">
    <text evidence="2">Belongs to the inositol monophosphatase superfamily.</text>
</comment>
<dbReference type="EMBL" id="BMDZ01000012">
    <property type="protein sequence ID" value="GGB34910.1"/>
    <property type="molecule type" value="Genomic_DNA"/>
</dbReference>
<gene>
    <name evidence="6" type="ORF">GCM10011505_15470</name>
</gene>
<dbReference type="InterPro" id="IPR020583">
    <property type="entry name" value="Inositol_monoP_metal-BS"/>
</dbReference>
<keyword evidence="3" id="KW-0479">Metal-binding</keyword>
<dbReference type="SUPFAM" id="SSF56655">
    <property type="entry name" value="Carbohydrate phosphatase"/>
    <property type="match status" value="1"/>
</dbReference>
<evidence type="ECO:0000256" key="5">
    <source>
        <dbReference type="ARBA" id="ARBA00022842"/>
    </source>
</evidence>
<protein>
    <submittedName>
        <fullName evidence="6">Histidinol-phosphatase</fullName>
    </submittedName>
</protein>
<dbReference type="Gene3D" id="3.40.190.80">
    <property type="match status" value="1"/>
</dbReference>
<dbReference type="InterPro" id="IPR051090">
    <property type="entry name" value="Inositol_monoP_superfamily"/>
</dbReference>